<organism evidence="4 5">
    <name type="scientific">Bifidobacterium myosotis</name>
    <dbReference type="NCBI Taxonomy" id="1630166"/>
    <lineage>
        <taxon>Bacteria</taxon>
        <taxon>Bacillati</taxon>
        <taxon>Actinomycetota</taxon>
        <taxon>Actinomycetes</taxon>
        <taxon>Bifidobacteriales</taxon>
        <taxon>Bifidobacteriaceae</taxon>
        <taxon>Bifidobacterium</taxon>
    </lineage>
</organism>
<reference evidence="4 5" key="1">
    <citation type="journal article" date="2019" name="Syst. Appl. Microbiol.">
        <title>Characterization of Bifidobacterium species in feaces of the Egyptian fruit bat: Description of B. vespertilionis sp. nov. and B. rousetti sp. nov.</title>
        <authorList>
            <person name="Modesto M."/>
            <person name="Satti M."/>
            <person name="Watanabe K."/>
            <person name="Puglisi E."/>
            <person name="Morelli L."/>
            <person name="Huang C.-H."/>
            <person name="Liou J.-S."/>
            <person name="Miyashita M."/>
            <person name="Tamura T."/>
            <person name="Saito S."/>
            <person name="Mori K."/>
            <person name="Huang L."/>
            <person name="Sciavilla P."/>
            <person name="Sandri C."/>
            <person name="Spiezio C."/>
            <person name="Vitali F."/>
            <person name="Cavalieri D."/>
            <person name="Perpetuini G."/>
            <person name="Tofalo R."/>
            <person name="Bonetti A."/>
            <person name="Arita M."/>
            <person name="Mattarelli P."/>
        </authorList>
    </citation>
    <scope>NUCLEOTIDE SEQUENCE [LARGE SCALE GENOMIC DNA]</scope>
    <source>
        <strain evidence="4 5">RST17</strain>
    </source>
</reference>
<keyword evidence="2" id="KW-0472">Membrane</keyword>
<name>A0A5M9ZPP0_9BIFI</name>
<feature type="region of interest" description="Disordered" evidence="1">
    <location>
        <begin position="27"/>
        <end position="134"/>
    </location>
</feature>
<dbReference type="Gene3D" id="3.60.10.10">
    <property type="entry name" value="Endonuclease/exonuclease/phosphatase"/>
    <property type="match status" value="1"/>
</dbReference>
<feature type="compositionally biased region" description="Low complexity" evidence="1">
    <location>
        <begin position="98"/>
        <end position="128"/>
    </location>
</feature>
<feature type="transmembrane region" description="Helical" evidence="2">
    <location>
        <begin position="172"/>
        <end position="190"/>
    </location>
</feature>
<keyword evidence="4" id="KW-0378">Hydrolase</keyword>
<feature type="compositionally biased region" description="Basic and acidic residues" evidence="1">
    <location>
        <begin position="70"/>
        <end position="97"/>
    </location>
</feature>
<dbReference type="Pfam" id="PF03372">
    <property type="entry name" value="Exo_endo_phos"/>
    <property type="match status" value="1"/>
</dbReference>
<feature type="transmembrane region" description="Helical" evidence="2">
    <location>
        <begin position="139"/>
        <end position="160"/>
    </location>
</feature>
<dbReference type="InterPro" id="IPR005135">
    <property type="entry name" value="Endo/exonuclease/phosphatase"/>
</dbReference>
<gene>
    <name evidence="4" type="ORF">EMO91_01115</name>
</gene>
<dbReference type="SUPFAM" id="SSF56219">
    <property type="entry name" value="DNase I-like"/>
    <property type="match status" value="1"/>
</dbReference>
<feature type="domain" description="Endonuclease/exonuclease/phosphatase" evidence="3">
    <location>
        <begin position="247"/>
        <end position="455"/>
    </location>
</feature>
<feature type="transmembrane region" description="Helical" evidence="2">
    <location>
        <begin position="197"/>
        <end position="215"/>
    </location>
</feature>
<comment type="caution">
    <text evidence="4">The sequence shown here is derived from an EMBL/GenBank/DDBJ whole genome shotgun (WGS) entry which is preliminary data.</text>
</comment>
<proteinExistence type="predicted"/>
<evidence type="ECO:0000259" key="3">
    <source>
        <dbReference type="Pfam" id="PF03372"/>
    </source>
</evidence>
<keyword evidence="2" id="KW-0812">Transmembrane</keyword>
<dbReference type="InterPro" id="IPR036691">
    <property type="entry name" value="Endo/exonu/phosph_ase_sf"/>
</dbReference>
<evidence type="ECO:0000313" key="5">
    <source>
        <dbReference type="Proteomes" id="UP000410049"/>
    </source>
</evidence>
<keyword evidence="4" id="KW-0255">Endonuclease</keyword>
<dbReference type="EMBL" id="RZUH01000001">
    <property type="protein sequence ID" value="KAA8829627.1"/>
    <property type="molecule type" value="Genomic_DNA"/>
</dbReference>
<evidence type="ECO:0000256" key="1">
    <source>
        <dbReference type="SAM" id="MobiDB-lite"/>
    </source>
</evidence>
<accession>A0A5M9ZPP0</accession>
<dbReference type="GO" id="GO:0004519">
    <property type="term" value="F:endonuclease activity"/>
    <property type="evidence" value="ECO:0007669"/>
    <property type="project" value="UniProtKB-KW"/>
</dbReference>
<evidence type="ECO:0000256" key="2">
    <source>
        <dbReference type="SAM" id="Phobius"/>
    </source>
</evidence>
<keyword evidence="4" id="KW-0269">Exonuclease</keyword>
<keyword evidence="4" id="KW-0540">Nuclease</keyword>
<dbReference type="AlphaFoldDB" id="A0A5M9ZPP0"/>
<sequence>MVERCRETGATVSNTLCRLCANSSRCRRNTADPQGLHGTVTTHMPSHARPTMPDRAELTKSSRLNQAKRRASDHTGAHRTEMQRTSRDTPKGIDMTKRATANGASGNGRAAGRPASRSPRTPSSARGGNAKTTRKPHRILGLLAGLCAFAALICTALRAIPGDLQELPYVPVVVSATPWFALIALLALLAAIVSRRVIAALIAIAAIGLNGYWQYPFFYSPTPLVQAAQNAVAAAEPDTTDGFARVMTFNVYKGQADPQAIVNLVSDQRVEVLALQETTDDFVKRLKQAGIEHYLPYSQVSSSDGVFGNGLWSATPLTEPADDDVNSSASFMPGGTVDLGGNQIRFVSVHTTAPVPGHWRKWKRSLDELGLMRGHTDVRYIFMGDFNATYDHTPFREFLGDRFQDATRESGHGFTFSWPTNRTGIPMFAGIDHVVLDQGMTAGQCKVVQVEGSDHAALLATVDVTR</sequence>
<dbReference type="GO" id="GO:0004527">
    <property type="term" value="F:exonuclease activity"/>
    <property type="evidence" value="ECO:0007669"/>
    <property type="project" value="UniProtKB-KW"/>
</dbReference>
<protein>
    <submittedName>
        <fullName evidence="4">Endonuclease/exonuclease/phosphatase family protein</fullName>
    </submittedName>
</protein>
<dbReference type="Proteomes" id="UP000410049">
    <property type="component" value="Unassembled WGS sequence"/>
</dbReference>
<evidence type="ECO:0000313" key="4">
    <source>
        <dbReference type="EMBL" id="KAA8829627.1"/>
    </source>
</evidence>
<keyword evidence="2" id="KW-1133">Transmembrane helix</keyword>